<organism evidence="2 3">
    <name type="scientific">Cannabis sativa</name>
    <name type="common">Hemp</name>
    <name type="synonym">Marijuana</name>
    <dbReference type="NCBI Taxonomy" id="3483"/>
    <lineage>
        <taxon>Eukaryota</taxon>
        <taxon>Viridiplantae</taxon>
        <taxon>Streptophyta</taxon>
        <taxon>Embryophyta</taxon>
        <taxon>Tracheophyta</taxon>
        <taxon>Spermatophyta</taxon>
        <taxon>Magnoliopsida</taxon>
        <taxon>eudicotyledons</taxon>
        <taxon>Gunneridae</taxon>
        <taxon>Pentapetalae</taxon>
        <taxon>rosids</taxon>
        <taxon>fabids</taxon>
        <taxon>Rosales</taxon>
        <taxon>Cannabaceae</taxon>
        <taxon>Cannabis</taxon>
    </lineage>
</organism>
<dbReference type="PROSITE" id="PS51499">
    <property type="entry name" value="APO"/>
    <property type="match status" value="2"/>
</dbReference>
<feature type="domain" description="APO" evidence="1">
    <location>
        <begin position="298"/>
        <end position="384"/>
    </location>
</feature>
<accession>A0A7J6DR58</accession>
<dbReference type="Proteomes" id="UP000583929">
    <property type="component" value="Unassembled WGS sequence"/>
</dbReference>
<dbReference type="InterPro" id="IPR023342">
    <property type="entry name" value="APO_dom"/>
</dbReference>
<feature type="domain" description="APO" evidence="1">
    <location>
        <begin position="126"/>
        <end position="210"/>
    </location>
</feature>
<name>A0A7J6DR58_CANSA</name>
<evidence type="ECO:0000313" key="2">
    <source>
        <dbReference type="EMBL" id="KAF4348591.1"/>
    </source>
</evidence>
<accession>A0A803QF61</accession>
<keyword evidence="3" id="KW-1185">Reference proteome</keyword>
<reference evidence="2 3" key="1">
    <citation type="journal article" date="2020" name="bioRxiv">
        <title>Sequence and annotation of 42 cannabis genomes reveals extensive copy number variation in cannabinoid synthesis and pathogen resistance genes.</title>
        <authorList>
            <person name="Mckernan K.J."/>
            <person name="Helbert Y."/>
            <person name="Kane L.T."/>
            <person name="Ebling H."/>
            <person name="Zhang L."/>
            <person name="Liu B."/>
            <person name="Eaton Z."/>
            <person name="Mclaughlin S."/>
            <person name="Kingan S."/>
            <person name="Baybayan P."/>
            <person name="Concepcion G."/>
            <person name="Jordan M."/>
            <person name="Riva A."/>
            <person name="Barbazuk W."/>
            <person name="Harkins T."/>
        </authorList>
    </citation>
    <scope>NUCLEOTIDE SEQUENCE [LARGE SCALE GENOMIC DNA]</scope>
    <source>
        <strain evidence="3">cv. Jamaican Lion 4</strain>
        <tissue evidence="2">Leaf</tissue>
    </source>
</reference>
<sequence>MFHRRVQSISYLFELVTQKNSLQKLTASGEIEHSYVRFSTGSTLTEVPRKLKRNERKPLVKTFNELKREARLKRKERDDVNEISLHPPHNGLLVKGLIPVAHKVLAARSELVSCVSRVASSIAIYSCRLCEEVHVGHPPHKIRTCDVPGSLTNKVHTWTRGGVEHVLPVVESFHLYDRIGRAVSHNERLEVDRIPAIVELCIQAGVDIPEYPTRRRTCPVYSVAGRIMDFEKKFPKEESLGEDIYAYGFWEKKSSTHHNKSIEFNSDNLNAIATQGMKAWETMRYEGSKLMEKYVAQTCGYCSEVQVGPKGHRVRDCQAFKHQMRDGQHAWQEATIDDIVPPVYVWHVKDFEREEPLEHSLSRYYGKLPAVVELFARVGARVGEQYSSLMREDVAVPELDEIKLVV</sequence>
<dbReference type="Pfam" id="PF05634">
    <property type="entry name" value="APO_RNA-bind"/>
    <property type="match status" value="2"/>
</dbReference>
<dbReference type="EMBL" id="JAATIQ010000677">
    <property type="protein sequence ID" value="KAF4348591.1"/>
    <property type="molecule type" value="Genomic_DNA"/>
</dbReference>
<protein>
    <recommendedName>
        <fullName evidence="1">APO domain-containing protein</fullName>
    </recommendedName>
</protein>
<dbReference type="OMA" id="FPVYCVA"/>
<dbReference type="AlphaFoldDB" id="A0A7J6DR58"/>
<evidence type="ECO:0000313" key="3">
    <source>
        <dbReference type="Proteomes" id="UP000583929"/>
    </source>
</evidence>
<dbReference type="OrthoDB" id="1926485at2759"/>
<comment type="caution">
    <text evidence="2">The sequence shown here is derived from an EMBL/GenBank/DDBJ whole genome shotgun (WGS) entry which is preliminary data.</text>
</comment>
<evidence type="ECO:0000259" key="1">
    <source>
        <dbReference type="PROSITE" id="PS51499"/>
    </source>
</evidence>
<proteinExistence type="predicted"/>
<dbReference type="GO" id="GO:0003723">
    <property type="term" value="F:RNA binding"/>
    <property type="evidence" value="ECO:0007669"/>
    <property type="project" value="InterPro"/>
</dbReference>
<dbReference type="PANTHER" id="PTHR10388">
    <property type="entry name" value="EUKARYOTIC TRANSLATION INITIATION FACTOR SUI1"/>
    <property type="match status" value="1"/>
</dbReference>
<gene>
    <name evidence="2" type="ORF">G4B88_024069</name>
</gene>